<evidence type="ECO:0000313" key="2">
    <source>
        <dbReference type="EMBL" id="QMT39868.1"/>
    </source>
</evidence>
<accession>A0A7D7S6N8</accession>
<protein>
    <submittedName>
        <fullName evidence="2">Uncharacterized protein</fullName>
    </submittedName>
</protein>
<dbReference type="Proteomes" id="UP000514752">
    <property type="component" value="Chromosome"/>
</dbReference>
<sequence length="66" mass="7677">MSKFLPLPKQTESKQKIFVQISCQGCKFQVVCRTLRQRDRAAAATRSLPPRRQQPARVPRDFTDFI</sequence>
<proteinExistence type="predicted"/>
<reference evidence="2 3" key="1">
    <citation type="submission" date="2020-07" db="EMBL/GenBank/DDBJ databases">
        <title>Genomic diversity of species in the Neisseriaceae family.</title>
        <authorList>
            <person name="Vincent A.T."/>
            <person name="Bernet E."/>
            <person name="Veyrier F.J."/>
        </authorList>
    </citation>
    <scope>NUCLEOTIDE SEQUENCE [LARGE SCALE GENOMIC DNA]</scope>
    <source>
        <strain evidence="2 3">DSM 22244</strain>
    </source>
</reference>
<dbReference type="AlphaFoldDB" id="A0A7D7S6N8"/>
<dbReference type="EMBL" id="CP059567">
    <property type="protein sequence ID" value="QMT39868.1"/>
    <property type="molecule type" value="Genomic_DNA"/>
</dbReference>
<dbReference type="RefSeq" id="WP_182121642.1">
    <property type="nucleotide sequence ID" value="NZ_CP059567.1"/>
</dbReference>
<evidence type="ECO:0000313" key="3">
    <source>
        <dbReference type="Proteomes" id="UP000514752"/>
    </source>
</evidence>
<gene>
    <name evidence="2" type="ORF">H3L94_08335</name>
</gene>
<organism evidence="2 3">
    <name type="scientific">Neisseria shayeganii</name>
    <dbReference type="NCBI Taxonomy" id="607712"/>
    <lineage>
        <taxon>Bacteria</taxon>
        <taxon>Pseudomonadati</taxon>
        <taxon>Pseudomonadota</taxon>
        <taxon>Betaproteobacteria</taxon>
        <taxon>Neisseriales</taxon>
        <taxon>Neisseriaceae</taxon>
        <taxon>Neisseria</taxon>
    </lineage>
</organism>
<evidence type="ECO:0000256" key="1">
    <source>
        <dbReference type="SAM" id="MobiDB-lite"/>
    </source>
</evidence>
<name>A0A7D7S6N8_9NEIS</name>
<dbReference type="KEGG" id="nsg:H3L94_08335"/>
<feature type="region of interest" description="Disordered" evidence="1">
    <location>
        <begin position="41"/>
        <end position="66"/>
    </location>
</feature>